<keyword evidence="4 10" id="KW-0808">Transferase</keyword>
<proteinExistence type="inferred from homology"/>
<sequence>MKLKLDWELLTTRSLLRLSILAFTAVVSFYLGKHWSDSDDSLFLTFFSARQSRPATSHSVAISPNANVIANANLSLLLPQNATSAPPPLPRKVGIVDETGTMRTNFSADFNLDTIIDGESDVSAGNETGTTSDQVGSTVKFKVEKFKLCDEKLREYIPCLDNEEAIRKLKSTERGEHWERHCPARENGLNCLVPTPQGYKTPIPWPQSRDEVWFSNVPHTRLVEDKGGQNWISRENDKFKFPGGGTQFIHGADKYLDQISEMVPEIAFGKKTRVTLDVGCGVASFGAYLLARDVLTLSIAPKDVHENQIQFALERNVPAMVAAFTTRRLLYPSQAFDLIHCSRCRINWTRDDGILLLEVNRMLRAGGYFTWAAQPVYKHEEPQMEAWKEMEDLTTRMCWRLVKKEGYLAIWQKPLNNSCYTTRNSLLSQPPLCDANDNPNDVWYVNLKACISRLPENGNAANVSAWPARLNEPPPRLQEVEMDSIIAKNELFRAETKYWDDIIDGYIRIFKWKTLQIRNVMDMRAGFGGFAAALINQGMNSWVMNVVPISEPNTLPVIFDRGLIGVAHDWCEPFDTYPRTYDLLHAFGLFSKEQKRCNISSILLEMDRILRPGGLAYIRDSKYIMDDIMEITNAMGWYNDLRDTAEGTFASRKILMCRKPMSGS</sequence>
<gene>
    <name evidence="11" type="ORF">FCM35_KLT01688</name>
</gene>
<dbReference type="PANTHER" id="PTHR10108">
    <property type="entry name" value="SAM-DEPENDENT METHYLTRANSFERASE"/>
    <property type="match status" value="1"/>
</dbReference>
<keyword evidence="12" id="KW-1185">Reference proteome</keyword>
<evidence type="ECO:0000313" key="11">
    <source>
        <dbReference type="EMBL" id="KAF3333997.1"/>
    </source>
</evidence>
<dbReference type="FunFam" id="3.40.50.150:FF:000043">
    <property type="entry name" value="probable methyltransferase PMT3"/>
    <property type="match status" value="1"/>
</dbReference>
<keyword evidence="5" id="KW-0812">Transmembrane</keyword>
<dbReference type="Pfam" id="PF03141">
    <property type="entry name" value="Methyltransf_29"/>
    <property type="match status" value="1"/>
</dbReference>
<evidence type="ECO:0000256" key="7">
    <source>
        <dbReference type="ARBA" id="ARBA00022989"/>
    </source>
</evidence>
<dbReference type="GO" id="GO:0008168">
    <property type="term" value="F:methyltransferase activity"/>
    <property type="evidence" value="ECO:0007669"/>
    <property type="project" value="UniProtKB-UniRule"/>
</dbReference>
<dbReference type="GO" id="GO:0000139">
    <property type="term" value="C:Golgi membrane"/>
    <property type="evidence" value="ECO:0007669"/>
    <property type="project" value="UniProtKB-SubCell"/>
</dbReference>
<name>A0A833R9V0_9POAL</name>
<evidence type="ECO:0000256" key="1">
    <source>
        <dbReference type="ARBA" id="ARBA00004323"/>
    </source>
</evidence>
<evidence type="ECO:0000256" key="6">
    <source>
        <dbReference type="ARBA" id="ARBA00022968"/>
    </source>
</evidence>
<reference evidence="11" key="1">
    <citation type="submission" date="2020-01" db="EMBL/GenBank/DDBJ databases">
        <title>Genome sequence of Kobresia littledalei, the first chromosome-level genome in the family Cyperaceae.</title>
        <authorList>
            <person name="Qu G."/>
        </authorList>
    </citation>
    <scope>NUCLEOTIDE SEQUENCE</scope>
    <source>
        <strain evidence="11">C.B.Clarke</strain>
        <tissue evidence="11">Leaf</tissue>
    </source>
</reference>
<evidence type="ECO:0000256" key="4">
    <source>
        <dbReference type="ARBA" id="ARBA00022679"/>
    </source>
</evidence>
<keyword evidence="3 10" id="KW-0489">Methyltransferase</keyword>
<dbReference type="EC" id="2.1.1.-" evidence="10"/>
<dbReference type="GO" id="GO:0005802">
    <property type="term" value="C:trans-Golgi network"/>
    <property type="evidence" value="ECO:0007669"/>
    <property type="project" value="TreeGrafter"/>
</dbReference>
<keyword evidence="6 10" id="KW-0735">Signal-anchor</keyword>
<dbReference type="InterPro" id="IPR029063">
    <property type="entry name" value="SAM-dependent_MTases_sf"/>
</dbReference>
<evidence type="ECO:0000256" key="2">
    <source>
        <dbReference type="ARBA" id="ARBA00008361"/>
    </source>
</evidence>
<accession>A0A833R9V0</accession>
<evidence type="ECO:0000256" key="5">
    <source>
        <dbReference type="ARBA" id="ARBA00022692"/>
    </source>
</evidence>
<evidence type="ECO:0000256" key="10">
    <source>
        <dbReference type="RuleBase" id="RU366043"/>
    </source>
</evidence>
<dbReference type="PANTHER" id="PTHR10108:SF1144">
    <property type="entry name" value="METHYLTRANSFERASE PMT10-RELATED"/>
    <property type="match status" value="1"/>
</dbReference>
<dbReference type="EMBL" id="SWLB01000010">
    <property type="protein sequence ID" value="KAF3333997.1"/>
    <property type="molecule type" value="Genomic_DNA"/>
</dbReference>
<dbReference type="OrthoDB" id="2013972at2759"/>
<dbReference type="GO" id="GO:0005768">
    <property type="term" value="C:endosome"/>
    <property type="evidence" value="ECO:0007669"/>
    <property type="project" value="TreeGrafter"/>
</dbReference>
<dbReference type="AlphaFoldDB" id="A0A833R9V0"/>
<evidence type="ECO:0000256" key="3">
    <source>
        <dbReference type="ARBA" id="ARBA00022603"/>
    </source>
</evidence>
<keyword evidence="7" id="KW-1133">Transmembrane helix</keyword>
<protein>
    <recommendedName>
        <fullName evidence="10">Methyltransferase</fullName>
        <ecNumber evidence="10">2.1.1.-</ecNumber>
    </recommendedName>
</protein>
<evidence type="ECO:0000313" key="12">
    <source>
        <dbReference type="Proteomes" id="UP000623129"/>
    </source>
</evidence>
<keyword evidence="8" id="KW-0472">Membrane</keyword>
<comment type="caution">
    <text evidence="11">The sequence shown here is derived from an EMBL/GenBank/DDBJ whole genome shotgun (WGS) entry which is preliminary data.</text>
</comment>
<comment type="similarity">
    <text evidence="2 10">Belongs to the methyltransferase superfamily.</text>
</comment>
<organism evidence="11 12">
    <name type="scientific">Carex littledalei</name>
    <dbReference type="NCBI Taxonomy" id="544730"/>
    <lineage>
        <taxon>Eukaryota</taxon>
        <taxon>Viridiplantae</taxon>
        <taxon>Streptophyta</taxon>
        <taxon>Embryophyta</taxon>
        <taxon>Tracheophyta</taxon>
        <taxon>Spermatophyta</taxon>
        <taxon>Magnoliopsida</taxon>
        <taxon>Liliopsida</taxon>
        <taxon>Poales</taxon>
        <taxon>Cyperaceae</taxon>
        <taxon>Cyperoideae</taxon>
        <taxon>Cariceae</taxon>
        <taxon>Carex</taxon>
        <taxon>Carex subgen. Euthyceras</taxon>
    </lineage>
</organism>
<evidence type="ECO:0000256" key="8">
    <source>
        <dbReference type="ARBA" id="ARBA00023136"/>
    </source>
</evidence>
<dbReference type="GO" id="GO:0032259">
    <property type="term" value="P:methylation"/>
    <property type="evidence" value="ECO:0007669"/>
    <property type="project" value="UniProtKB-KW"/>
</dbReference>
<dbReference type="InterPro" id="IPR004159">
    <property type="entry name" value="Put_SAM_MeTrfase"/>
</dbReference>
<dbReference type="SUPFAM" id="SSF53335">
    <property type="entry name" value="S-adenosyl-L-methionine-dependent methyltransferases"/>
    <property type="match status" value="2"/>
</dbReference>
<dbReference type="Gene3D" id="3.40.50.150">
    <property type="entry name" value="Vaccinia Virus protein VP39"/>
    <property type="match status" value="1"/>
</dbReference>
<evidence type="ECO:0000256" key="9">
    <source>
        <dbReference type="ARBA" id="ARBA00023180"/>
    </source>
</evidence>
<comment type="subcellular location">
    <subcellularLocation>
        <location evidence="1">Golgi apparatus membrane</location>
        <topology evidence="1">Single-pass type II membrane protein</topology>
    </subcellularLocation>
    <subcellularLocation>
        <location evidence="10">Membrane</location>
        <topology evidence="10">Single-pass type II membrane protein</topology>
    </subcellularLocation>
</comment>
<keyword evidence="9 10" id="KW-0325">Glycoprotein</keyword>
<dbReference type="Proteomes" id="UP000623129">
    <property type="component" value="Unassembled WGS sequence"/>
</dbReference>